<dbReference type="Proteomes" id="UP000034664">
    <property type="component" value="Unassembled WGS sequence"/>
</dbReference>
<comment type="caution">
    <text evidence="1">The sequence shown here is derived from an EMBL/GenBank/DDBJ whole genome shotgun (WGS) entry which is preliminary data.</text>
</comment>
<name>A0A0G0T6L9_9BACT</name>
<dbReference type="AlphaFoldDB" id="A0A0G0T6L9"/>
<evidence type="ECO:0000313" key="1">
    <source>
        <dbReference type="EMBL" id="KKR72639.1"/>
    </source>
</evidence>
<accession>A0A0G0T6L9</accession>
<evidence type="ECO:0000313" key="2">
    <source>
        <dbReference type="Proteomes" id="UP000034664"/>
    </source>
</evidence>
<sequence length="58" mass="6563">MRFYSVQIREFVEVPDGDVEVFTMKNGKKAARATTNKDGRELKLFKILSKDDAARLGA</sequence>
<dbReference type="EMBL" id="LBZM01000003">
    <property type="protein sequence ID" value="KKR72639.1"/>
    <property type="molecule type" value="Genomic_DNA"/>
</dbReference>
<proteinExistence type="predicted"/>
<reference evidence="1 2" key="1">
    <citation type="journal article" date="2015" name="Nature">
        <title>rRNA introns, odd ribosomes, and small enigmatic genomes across a large radiation of phyla.</title>
        <authorList>
            <person name="Brown C.T."/>
            <person name="Hug L.A."/>
            <person name="Thomas B.C."/>
            <person name="Sharon I."/>
            <person name="Castelle C.J."/>
            <person name="Singh A."/>
            <person name="Wilkins M.J."/>
            <person name="Williams K.H."/>
            <person name="Banfield J.F."/>
        </authorList>
    </citation>
    <scope>NUCLEOTIDE SEQUENCE [LARGE SCALE GENOMIC DNA]</scope>
</reference>
<gene>
    <name evidence="1" type="ORF">UU14_C0003G0002</name>
</gene>
<protein>
    <submittedName>
        <fullName evidence="1">Uncharacterized protein</fullName>
    </submittedName>
</protein>
<organism evidence="1 2">
    <name type="scientific">Candidatus Roizmanbacteria bacterium GW2011_GWB1_40_7</name>
    <dbReference type="NCBI Taxonomy" id="1618482"/>
    <lineage>
        <taxon>Bacteria</taxon>
        <taxon>Candidatus Roizmaniibacteriota</taxon>
    </lineage>
</organism>